<evidence type="ECO:0000259" key="1">
    <source>
        <dbReference type="PROSITE" id="PS51549"/>
    </source>
</evidence>
<comment type="caution">
    <text evidence="2">The sequence shown here is derived from an EMBL/GenBank/DDBJ whole genome shotgun (WGS) entry which is preliminary data.</text>
</comment>
<accession>A0A812F2W9</accession>
<gene>
    <name evidence="2" type="ORF">NUZ5A_51234</name>
</gene>
<sequence>MLRQVTISVVVGTFLIGMYYVVAASYVPPEQQNVLASKLEQYRTGLSFDVLMSLDEAERTALIHGMPSDTVRLLMQEARLHPSFLAETVDDIRQQTKSDARFAKLAQLTALKGYEASGTAILVQSADKAFLRLENVNITPGIDQRVFLTKDGSASSGVDLGPLKATRGSHNYDATGVDTEMYNVVIVYSRSVDEYYAHARFIKSD</sequence>
<reference evidence="2" key="1">
    <citation type="submission" date="2021-02" db="EMBL/GenBank/DDBJ databases">
        <authorList>
            <person name="Han P."/>
        </authorList>
    </citation>
    <scope>NUCLEOTIDE SEQUENCE</scope>
    <source>
        <strain evidence="2">Candidatus Nitrosotenuis uzonensis 5A</strain>
    </source>
</reference>
<organism evidence="2 3">
    <name type="scientific">Candidatus Nitrosotenuis uzonensis</name>
    <dbReference type="NCBI Taxonomy" id="1407055"/>
    <lineage>
        <taxon>Archaea</taxon>
        <taxon>Nitrososphaerota</taxon>
        <taxon>Candidatus Nitrosotenuis</taxon>
    </lineage>
</organism>
<evidence type="ECO:0000313" key="2">
    <source>
        <dbReference type="EMBL" id="CAE6502065.1"/>
    </source>
</evidence>
<dbReference type="EMBL" id="CAJNAQ010000005">
    <property type="protein sequence ID" value="CAE6502065.1"/>
    <property type="molecule type" value="Genomic_DNA"/>
</dbReference>
<dbReference type="PROSITE" id="PS51549">
    <property type="entry name" value="DM13"/>
    <property type="match status" value="1"/>
</dbReference>
<dbReference type="RefSeq" id="WP_205100661.1">
    <property type="nucleotide sequence ID" value="NZ_CAJNAQ010000005.1"/>
</dbReference>
<feature type="domain" description="DM13" evidence="1">
    <location>
        <begin position="100"/>
        <end position="202"/>
    </location>
</feature>
<protein>
    <recommendedName>
        <fullName evidence="1">DM13 domain-containing protein</fullName>
    </recommendedName>
</protein>
<dbReference type="AlphaFoldDB" id="A0A812F2W9"/>
<dbReference type="Pfam" id="PF10517">
    <property type="entry name" value="DM13"/>
    <property type="match status" value="1"/>
</dbReference>
<dbReference type="InterPro" id="IPR019545">
    <property type="entry name" value="DM13_domain"/>
</dbReference>
<dbReference type="Proteomes" id="UP000655759">
    <property type="component" value="Unassembled WGS sequence"/>
</dbReference>
<evidence type="ECO:0000313" key="3">
    <source>
        <dbReference type="Proteomes" id="UP000655759"/>
    </source>
</evidence>
<proteinExistence type="predicted"/>
<name>A0A812F2W9_9ARCH</name>